<keyword evidence="3" id="KW-0804">Transcription</keyword>
<evidence type="ECO:0000256" key="3">
    <source>
        <dbReference type="ARBA" id="ARBA00023163"/>
    </source>
</evidence>
<feature type="domain" description="HTH gntR-type" evidence="4">
    <location>
        <begin position="8"/>
        <end position="76"/>
    </location>
</feature>
<protein>
    <submittedName>
        <fullName evidence="5">GntR family transcriptional regulator</fullName>
    </submittedName>
</protein>
<dbReference type="InterPro" id="IPR046335">
    <property type="entry name" value="LacI/GalR-like_sensor"/>
</dbReference>
<accession>A0A399CYQ0</accession>
<sequence length="329" mass="37548">MNRQFGTPSKSDRIVAEIIDQIREGSLAKGQAIPSINAASERYNVARKTVVRAYQKLADQGFIESHHRRGFFVVDRQPNAKLKVLLLLHSFEAHFEILYNEFRKQVEGLCEIEIYFHHYNPKILELIISRNISDYDMYIISSFNHPKVSNIIGRIPAGKVLIISRNDRLGNKYNTIVQDFFEGTYQSLCSAKEQIAKYRNVQLSFPEKGGHPETLKNAFLQFCNDFSVPHKIVNSLENKEIGKGDAFLVIDDSDLVKLLKVCKIRGWEPGRDVGVLSYNETPLKEVIRNGITVISCNFGEMAAEMAAFIKNRISVQKIIPIKLIKRNSF</sequence>
<dbReference type="Pfam" id="PF00392">
    <property type="entry name" value="GntR"/>
    <property type="match status" value="1"/>
</dbReference>
<dbReference type="PANTHER" id="PTHR38445">
    <property type="entry name" value="HTH-TYPE TRANSCRIPTIONAL REPRESSOR YTRA"/>
    <property type="match status" value="1"/>
</dbReference>
<keyword evidence="2" id="KW-0238">DNA-binding</keyword>
<dbReference type="InterPro" id="IPR036390">
    <property type="entry name" value="WH_DNA-bd_sf"/>
</dbReference>
<dbReference type="Pfam" id="PF13377">
    <property type="entry name" value="Peripla_BP_3"/>
    <property type="match status" value="1"/>
</dbReference>
<dbReference type="PANTHER" id="PTHR38445:SF10">
    <property type="entry name" value="GNTR-FAMILY TRANSCRIPTIONAL REGULATOR"/>
    <property type="match status" value="1"/>
</dbReference>
<dbReference type="Proteomes" id="UP000266441">
    <property type="component" value="Unassembled WGS sequence"/>
</dbReference>
<dbReference type="EMBL" id="QWET01000002">
    <property type="protein sequence ID" value="RIH66552.1"/>
    <property type="molecule type" value="Genomic_DNA"/>
</dbReference>
<dbReference type="CDD" id="cd07377">
    <property type="entry name" value="WHTH_GntR"/>
    <property type="match status" value="1"/>
</dbReference>
<dbReference type="RefSeq" id="WP_119348426.1">
    <property type="nucleotide sequence ID" value="NZ_QWET01000002.1"/>
</dbReference>
<dbReference type="InterPro" id="IPR028082">
    <property type="entry name" value="Peripla_BP_I"/>
</dbReference>
<proteinExistence type="predicted"/>
<comment type="caution">
    <text evidence="5">The sequence shown here is derived from an EMBL/GenBank/DDBJ whole genome shotgun (WGS) entry which is preliminary data.</text>
</comment>
<dbReference type="Gene3D" id="1.10.10.10">
    <property type="entry name" value="Winged helix-like DNA-binding domain superfamily/Winged helix DNA-binding domain"/>
    <property type="match status" value="1"/>
</dbReference>
<evidence type="ECO:0000256" key="2">
    <source>
        <dbReference type="ARBA" id="ARBA00023125"/>
    </source>
</evidence>
<dbReference type="InterPro" id="IPR036388">
    <property type="entry name" value="WH-like_DNA-bd_sf"/>
</dbReference>
<organism evidence="5 7">
    <name type="scientific">Mariniphaga sediminis</name>
    <dbReference type="NCBI Taxonomy" id="1628158"/>
    <lineage>
        <taxon>Bacteria</taxon>
        <taxon>Pseudomonadati</taxon>
        <taxon>Bacteroidota</taxon>
        <taxon>Bacteroidia</taxon>
        <taxon>Marinilabiliales</taxon>
        <taxon>Prolixibacteraceae</taxon>
        <taxon>Mariniphaga</taxon>
    </lineage>
</organism>
<reference evidence="5" key="2">
    <citation type="submission" date="2018-08" db="EMBL/GenBank/DDBJ databases">
        <authorList>
            <person name="Ferrada E.E."/>
            <person name="Latorre B.A."/>
        </authorList>
    </citation>
    <scope>NUCLEOTIDE SEQUENCE</scope>
    <source>
        <strain evidence="5">SY21</strain>
    </source>
</reference>
<dbReference type="OrthoDB" id="742238at2"/>
<name>A0A399CYQ0_9BACT</name>
<evidence type="ECO:0000313" key="6">
    <source>
        <dbReference type="EMBL" id="RIH66552.1"/>
    </source>
</evidence>
<dbReference type="PROSITE" id="PS50949">
    <property type="entry name" value="HTH_GNTR"/>
    <property type="match status" value="1"/>
</dbReference>
<dbReference type="SUPFAM" id="SSF46785">
    <property type="entry name" value="Winged helix' DNA-binding domain"/>
    <property type="match status" value="1"/>
</dbReference>
<keyword evidence="1" id="KW-0805">Transcription regulation</keyword>
<keyword evidence="7" id="KW-1185">Reference proteome</keyword>
<dbReference type="InterPro" id="IPR000524">
    <property type="entry name" value="Tscrpt_reg_HTH_GntR"/>
</dbReference>
<evidence type="ECO:0000259" key="4">
    <source>
        <dbReference type="PROSITE" id="PS50949"/>
    </source>
</evidence>
<reference evidence="5 7" key="1">
    <citation type="journal article" date="2015" name="Int. J. Syst. Evol. Microbiol.">
        <title>Mariniphaga sediminis sp. nov., isolated from coastal sediment.</title>
        <authorList>
            <person name="Wang F.Q."/>
            <person name="Shen Q.Y."/>
            <person name="Chen G.J."/>
            <person name="Du Z.J."/>
        </authorList>
    </citation>
    <scope>NUCLEOTIDE SEQUENCE [LARGE SCALE GENOMIC DNA]</scope>
    <source>
        <strain evidence="5 7">SY21</strain>
    </source>
</reference>
<dbReference type="Gene3D" id="3.40.50.2300">
    <property type="match status" value="1"/>
</dbReference>
<dbReference type="GO" id="GO:0003677">
    <property type="term" value="F:DNA binding"/>
    <property type="evidence" value="ECO:0007669"/>
    <property type="project" value="UniProtKB-KW"/>
</dbReference>
<gene>
    <name evidence="6" type="ORF">D1164_02805</name>
    <name evidence="5" type="ORF">D1164_15760</name>
</gene>
<evidence type="ECO:0000313" key="7">
    <source>
        <dbReference type="Proteomes" id="UP000266441"/>
    </source>
</evidence>
<dbReference type="EMBL" id="QWET01000012">
    <property type="protein sequence ID" value="RIH64273.1"/>
    <property type="molecule type" value="Genomic_DNA"/>
</dbReference>
<evidence type="ECO:0000256" key="1">
    <source>
        <dbReference type="ARBA" id="ARBA00023015"/>
    </source>
</evidence>
<dbReference type="SUPFAM" id="SSF53822">
    <property type="entry name" value="Periplasmic binding protein-like I"/>
    <property type="match status" value="1"/>
</dbReference>
<evidence type="ECO:0000313" key="5">
    <source>
        <dbReference type="EMBL" id="RIH64273.1"/>
    </source>
</evidence>
<dbReference type="GO" id="GO:0003700">
    <property type="term" value="F:DNA-binding transcription factor activity"/>
    <property type="evidence" value="ECO:0007669"/>
    <property type="project" value="InterPro"/>
</dbReference>
<dbReference type="SMART" id="SM00345">
    <property type="entry name" value="HTH_GNTR"/>
    <property type="match status" value="1"/>
</dbReference>
<dbReference type="AlphaFoldDB" id="A0A399CYQ0"/>